<evidence type="ECO:0000313" key="3">
    <source>
        <dbReference type="Proteomes" id="UP000298313"/>
    </source>
</evidence>
<keyword evidence="3" id="KW-1185">Reference proteome</keyword>
<name>A0A4R9B3F5_9MICO</name>
<keyword evidence="1" id="KW-1133">Transmembrane helix</keyword>
<keyword evidence="1" id="KW-0472">Membrane</keyword>
<dbReference type="EMBL" id="SOHH01000087">
    <property type="protein sequence ID" value="TFD74744.1"/>
    <property type="molecule type" value="Genomic_DNA"/>
</dbReference>
<proteinExistence type="predicted"/>
<evidence type="ECO:0000313" key="2">
    <source>
        <dbReference type="EMBL" id="TFD74744.1"/>
    </source>
</evidence>
<gene>
    <name evidence="2" type="ORF">E3T48_12525</name>
</gene>
<dbReference type="Proteomes" id="UP000298313">
    <property type="component" value="Unassembled WGS sequence"/>
</dbReference>
<organism evidence="2 3">
    <name type="scientific">Cryobacterium fucosi</name>
    <dbReference type="NCBI Taxonomy" id="1259157"/>
    <lineage>
        <taxon>Bacteria</taxon>
        <taxon>Bacillati</taxon>
        <taxon>Actinomycetota</taxon>
        <taxon>Actinomycetes</taxon>
        <taxon>Micrococcales</taxon>
        <taxon>Microbacteriaceae</taxon>
        <taxon>Cryobacterium</taxon>
    </lineage>
</organism>
<comment type="caution">
    <text evidence="2">The sequence shown here is derived from an EMBL/GenBank/DDBJ whole genome shotgun (WGS) entry which is preliminary data.</text>
</comment>
<sequence length="100" mass="10791">MAIKGVAQVETVWFPWQRVKRTLIVLLFTVVPALNVAVPQIVEAFNGQVTPELFAWINSVAAAILLVTGIVTRLIAIPGVNNLLVYLGLGSVPRSITKGQ</sequence>
<reference evidence="2 3" key="1">
    <citation type="submission" date="2019-03" db="EMBL/GenBank/DDBJ databases">
        <title>Genomics of glacier-inhabiting Cryobacterium strains.</title>
        <authorList>
            <person name="Liu Q."/>
            <person name="Xin Y.-H."/>
        </authorList>
    </citation>
    <scope>NUCLEOTIDE SEQUENCE [LARGE SCALE GENOMIC DNA]</scope>
    <source>
        <strain evidence="2 3">Hh4</strain>
    </source>
</reference>
<dbReference type="OrthoDB" id="4982928at2"/>
<protein>
    <submittedName>
        <fullName evidence="2">Uncharacterized protein</fullName>
    </submittedName>
</protein>
<dbReference type="AlphaFoldDB" id="A0A4R9B3F5"/>
<evidence type="ECO:0000256" key="1">
    <source>
        <dbReference type="SAM" id="Phobius"/>
    </source>
</evidence>
<feature type="transmembrane region" description="Helical" evidence="1">
    <location>
        <begin position="23"/>
        <end position="42"/>
    </location>
</feature>
<feature type="transmembrane region" description="Helical" evidence="1">
    <location>
        <begin position="54"/>
        <end position="76"/>
    </location>
</feature>
<dbReference type="RefSeq" id="WP_134524387.1">
    <property type="nucleotide sequence ID" value="NZ_SOHH01000087.1"/>
</dbReference>
<accession>A0A4R9B3F5</accession>
<keyword evidence="1" id="KW-0812">Transmembrane</keyword>